<dbReference type="Proteomes" id="UP000256304">
    <property type="component" value="Unassembled WGS sequence"/>
</dbReference>
<evidence type="ECO:0000313" key="1">
    <source>
        <dbReference type="EMBL" id="REE67583.1"/>
    </source>
</evidence>
<dbReference type="PANTHER" id="PTHR40053">
    <property type="entry name" value="SPORULATION-CONTROL PROTEIN SPO0M"/>
    <property type="match status" value="1"/>
</dbReference>
<reference evidence="1 2" key="1">
    <citation type="submission" date="2018-08" db="EMBL/GenBank/DDBJ databases">
        <title>Genomic Encyclopedia of Type Strains, Phase III (KMG-III): the genomes of soil and plant-associated and newly described type strains.</title>
        <authorList>
            <person name="Whitman W."/>
        </authorList>
    </citation>
    <scope>NUCLEOTIDE SEQUENCE [LARGE SCALE GENOMIC DNA]</scope>
    <source>
        <strain evidence="1 2">CGMCC 1.10966</strain>
    </source>
</reference>
<dbReference type="InterPro" id="IPR009776">
    <property type="entry name" value="Spore_0_M"/>
</dbReference>
<dbReference type="AlphaFoldDB" id="A0A3D9QUF1"/>
<gene>
    <name evidence="1" type="ORF">A8990_14210</name>
</gene>
<comment type="caution">
    <text evidence="1">The sequence shown here is derived from an EMBL/GenBank/DDBJ whole genome shotgun (WGS) entry which is preliminary data.</text>
</comment>
<dbReference type="Pfam" id="PF07070">
    <property type="entry name" value="Spo0M"/>
    <property type="match status" value="1"/>
</dbReference>
<dbReference type="OrthoDB" id="2351239at2"/>
<dbReference type="RefSeq" id="WP_116191862.1">
    <property type="nucleotide sequence ID" value="NZ_QTTN01000042.1"/>
</dbReference>
<dbReference type="PANTHER" id="PTHR40053:SF1">
    <property type="entry name" value="SPORULATION-CONTROL PROTEIN SPO0M"/>
    <property type="match status" value="1"/>
</dbReference>
<name>A0A3D9QUF1_9BACL</name>
<sequence length="260" mass="29276">MSMFKRMLASVGIGAAQVDLMLHEDVVRAGDTVNGVVRIEGGRVDQEVDDVYAYVMTRYLKEHNDSKVEHDAMIAKFPLAGKFTVQAEQVYEFPVSFKLPPCTPVSMGHTPVWIRTGLEIKESIDPKDRDYLEVLPHPHAEAVLEAVKLLGFRLREVSCEHAPHFGRMTGMPFVQEFEFVPTSQFRGQLDELEIIFSPTESGIEMLLQIDRKARGLSGLFADAFDTDESFVRLRLDRSQLANGTNYIADQLAETISEFAH</sequence>
<keyword evidence="2" id="KW-1185">Reference proteome</keyword>
<accession>A0A3D9QUF1</accession>
<protein>
    <submittedName>
        <fullName evidence="1">Sporulation-control protein</fullName>
    </submittedName>
</protein>
<dbReference type="EMBL" id="QTTN01000042">
    <property type="protein sequence ID" value="REE67583.1"/>
    <property type="molecule type" value="Genomic_DNA"/>
</dbReference>
<organism evidence="1 2">
    <name type="scientific">Paenibacillus taihuensis</name>
    <dbReference type="NCBI Taxonomy" id="1156355"/>
    <lineage>
        <taxon>Bacteria</taxon>
        <taxon>Bacillati</taxon>
        <taxon>Bacillota</taxon>
        <taxon>Bacilli</taxon>
        <taxon>Bacillales</taxon>
        <taxon>Paenibacillaceae</taxon>
        <taxon>Paenibacillus</taxon>
    </lineage>
</organism>
<proteinExistence type="predicted"/>
<evidence type="ECO:0000313" key="2">
    <source>
        <dbReference type="Proteomes" id="UP000256304"/>
    </source>
</evidence>